<gene>
    <name evidence="1" type="ORF">CNECB9_1950057</name>
</gene>
<sequence length="201" mass="21670">MRTERTASLACRSGCQAPGSPPVPVSASQCAGWSQAHMSRMRHFTHRYPCGKRWVWCPHGPTDAKPRRSAVRSPIIIAGVGILPPDPGLSLGVNRVPENGPDKATPGPLRSTNCTCLRRGVVTGGHSWLRASGEVQPRLSSRSSVDNDVTLVDTRDGMTVATGMRLFRVNDNGMLVPPLCSPLPLPMEPSHDCPPHPRVHP</sequence>
<organism evidence="1">
    <name type="scientific">Cupriavidus necator</name>
    <name type="common">Alcaligenes eutrophus</name>
    <name type="synonym">Ralstonia eutropha</name>
    <dbReference type="NCBI Taxonomy" id="106590"/>
    <lineage>
        <taxon>Bacteria</taxon>
        <taxon>Pseudomonadati</taxon>
        <taxon>Pseudomonadota</taxon>
        <taxon>Betaproteobacteria</taxon>
        <taxon>Burkholderiales</taxon>
        <taxon>Burkholderiaceae</taxon>
        <taxon>Cupriavidus</taxon>
    </lineage>
</organism>
<reference evidence="1" key="1">
    <citation type="submission" date="2016-09" db="EMBL/GenBank/DDBJ databases">
        <authorList>
            <person name="Capua I."/>
            <person name="De Benedictis P."/>
            <person name="Joannis T."/>
            <person name="Lombin L.H."/>
            <person name="Cattoli G."/>
        </authorList>
    </citation>
    <scope>NUCLEOTIDE SEQUENCE</scope>
    <source>
        <strain evidence="1">B9</strain>
    </source>
</reference>
<dbReference type="AlphaFoldDB" id="A0A1K0ICX2"/>
<proteinExistence type="predicted"/>
<accession>A0A1K0ICX2</accession>
<name>A0A1K0ICX2_CUPNE</name>
<protein>
    <submittedName>
        <fullName evidence="1">Uncharacterized protein</fullName>
    </submittedName>
</protein>
<evidence type="ECO:0000313" key="1">
    <source>
        <dbReference type="EMBL" id="SCU74717.1"/>
    </source>
</evidence>
<dbReference type="EMBL" id="FMSH01000107">
    <property type="protein sequence ID" value="SCU74717.1"/>
    <property type="molecule type" value="Genomic_DNA"/>
</dbReference>